<sequence>MNTQHKLLSSCPVSCFADEIAESLDRQIEVLSRLGISYVELRSADGINISDFTMNFAKEVKKKLDQANIRISAIGSPIGKIGIDDDFDAHLQKLSHTEQMADIFETPYIRMFSFYIPENYAAADCRSEVLFRTEAMVAKAAHNNITLLHENEKGIYGDNASHCLDLMQQFAGKHFSCTFDFANFIQCGQDPLEAYEMLSPYISYVHVKDALFATREVVPAGTGDGHLPEIFQKLDASGYHGFLSLEPHLANFSGLAALEHNEHNAAIRTENNTEKAFCVAWEAFQKVLG</sequence>
<keyword evidence="3" id="KW-1185">Reference proteome</keyword>
<evidence type="ECO:0000313" key="3">
    <source>
        <dbReference type="Proteomes" id="UP001199355"/>
    </source>
</evidence>
<dbReference type="Gene3D" id="3.20.20.150">
    <property type="entry name" value="Divalent-metal-dependent TIM barrel enzymes"/>
    <property type="match status" value="1"/>
</dbReference>
<dbReference type="PANTHER" id="PTHR12110:SF53">
    <property type="entry name" value="BLR5974 PROTEIN"/>
    <property type="match status" value="1"/>
</dbReference>
<evidence type="ECO:0000313" key="2">
    <source>
        <dbReference type="EMBL" id="MCC2166645.1"/>
    </source>
</evidence>
<dbReference type="SUPFAM" id="SSF51658">
    <property type="entry name" value="Xylose isomerase-like"/>
    <property type="match status" value="1"/>
</dbReference>
<proteinExistence type="predicted"/>
<name>A0AAE3ATS6_9FIRM</name>
<dbReference type="InterPro" id="IPR050312">
    <property type="entry name" value="IolE/XylAMocC-like"/>
</dbReference>
<dbReference type="InterPro" id="IPR036237">
    <property type="entry name" value="Xyl_isomerase-like_sf"/>
</dbReference>
<gene>
    <name evidence="2" type="ORF">LKD45_02830</name>
</gene>
<dbReference type="AlphaFoldDB" id="A0AAE3ATS6"/>
<dbReference type="InterPro" id="IPR013022">
    <property type="entry name" value="Xyl_isomerase-like_TIM-brl"/>
</dbReference>
<comment type="caution">
    <text evidence="2">The sequence shown here is derived from an EMBL/GenBank/DDBJ whole genome shotgun (WGS) entry which is preliminary data.</text>
</comment>
<organism evidence="2 3">
    <name type="scientific">Gallintestinimicrobium propionicum</name>
    <dbReference type="NCBI Taxonomy" id="2981770"/>
    <lineage>
        <taxon>Bacteria</taxon>
        <taxon>Bacillati</taxon>
        <taxon>Bacillota</taxon>
        <taxon>Clostridia</taxon>
        <taxon>Lachnospirales</taxon>
        <taxon>Lachnospiraceae</taxon>
        <taxon>Gallintestinimicrobium</taxon>
    </lineage>
</organism>
<dbReference type="RefSeq" id="WP_308727720.1">
    <property type="nucleotide sequence ID" value="NZ_JAJEQF010000004.1"/>
</dbReference>
<evidence type="ECO:0000259" key="1">
    <source>
        <dbReference type="Pfam" id="PF01261"/>
    </source>
</evidence>
<accession>A0AAE3ATS6</accession>
<keyword evidence="2" id="KW-0413">Isomerase</keyword>
<reference evidence="2 3" key="1">
    <citation type="submission" date="2021-10" db="EMBL/GenBank/DDBJ databases">
        <title>Anaerobic single-cell dispensing facilitates the cultivation of human gut bacteria.</title>
        <authorList>
            <person name="Afrizal A."/>
        </authorList>
    </citation>
    <scope>NUCLEOTIDE SEQUENCE [LARGE SCALE GENOMIC DNA]</scope>
    <source>
        <strain evidence="2 3">CLA-AA-H244</strain>
    </source>
</reference>
<dbReference type="Pfam" id="PF01261">
    <property type="entry name" value="AP_endonuc_2"/>
    <property type="match status" value="1"/>
</dbReference>
<dbReference type="GO" id="GO:0016853">
    <property type="term" value="F:isomerase activity"/>
    <property type="evidence" value="ECO:0007669"/>
    <property type="project" value="UniProtKB-KW"/>
</dbReference>
<dbReference type="PANTHER" id="PTHR12110">
    <property type="entry name" value="HYDROXYPYRUVATE ISOMERASE"/>
    <property type="match status" value="1"/>
</dbReference>
<dbReference type="Proteomes" id="UP001199355">
    <property type="component" value="Unassembled WGS sequence"/>
</dbReference>
<dbReference type="EMBL" id="JAJEQF010000004">
    <property type="protein sequence ID" value="MCC2166645.1"/>
    <property type="molecule type" value="Genomic_DNA"/>
</dbReference>
<feature type="domain" description="Xylose isomerase-like TIM barrel" evidence="1">
    <location>
        <begin position="29"/>
        <end position="250"/>
    </location>
</feature>
<protein>
    <submittedName>
        <fullName evidence="2">Sugar phosphate isomerase/epimerase</fullName>
    </submittedName>
</protein>